<reference evidence="4 5" key="1">
    <citation type="submission" date="2020-01" db="EMBL/GenBank/DDBJ databases">
        <authorList>
            <consortium name="DOE Joint Genome Institute"/>
            <person name="Haridas S."/>
            <person name="Albert R."/>
            <person name="Binder M."/>
            <person name="Bloem J."/>
            <person name="Labutti K."/>
            <person name="Salamov A."/>
            <person name="Andreopoulos B."/>
            <person name="Baker S.E."/>
            <person name="Barry K."/>
            <person name="Bills G."/>
            <person name="Bluhm B.H."/>
            <person name="Cannon C."/>
            <person name="Castanera R."/>
            <person name="Culley D.E."/>
            <person name="Daum C."/>
            <person name="Ezra D."/>
            <person name="Gonzalez J.B."/>
            <person name="Henrissat B."/>
            <person name="Kuo A."/>
            <person name="Liang C."/>
            <person name="Lipzen A."/>
            <person name="Lutzoni F."/>
            <person name="Magnuson J."/>
            <person name="Mondo S."/>
            <person name="Nolan M."/>
            <person name="Ohm R."/>
            <person name="Pangilinan J."/>
            <person name="Park H.-J.H."/>
            <person name="Ramirez L."/>
            <person name="Alfaro M."/>
            <person name="Sun H."/>
            <person name="Tritt A."/>
            <person name="Yoshinaga Y."/>
            <person name="Zwiers L.-H.L."/>
            <person name="Turgeon B.G."/>
            <person name="Goodwin S.B."/>
            <person name="Spatafora J.W."/>
            <person name="Crous P.W."/>
            <person name="Grigoriev I.V."/>
        </authorList>
    </citation>
    <scope>NUCLEOTIDE SEQUENCE [LARGE SCALE GENOMIC DNA]</scope>
    <source>
        <strain evidence="4 5">CBS 611.86</strain>
    </source>
</reference>
<feature type="region of interest" description="Disordered" evidence="2">
    <location>
        <begin position="1"/>
        <end position="74"/>
    </location>
</feature>
<evidence type="ECO:0000256" key="2">
    <source>
        <dbReference type="SAM" id="MobiDB-lite"/>
    </source>
</evidence>
<dbReference type="InterPro" id="IPR019607">
    <property type="entry name" value="Putative_zinc-finger_domain"/>
</dbReference>
<keyword evidence="1" id="KW-0175">Coiled coil</keyword>
<feature type="region of interest" description="Disordered" evidence="2">
    <location>
        <begin position="371"/>
        <end position="666"/>
    </location>
</feature>
<feature type="compositionally biased region" description="Polar residues" evidence="2">
    <location>
        <begin position="1072"/>
        <end position="1089"/>
    </location>
</feature>
<dbReference type="EMBL" id="JAADJZ010000020">
    <property type="protein sequence ID" value="KAF2868220.1"/>
    <property type="molecule type" value="Genomic_DNA"/>
</dbReference>
<dbReference type="PANTHER" id="PTHR21563:SF3">
    <property type="entry name" value="ZINC FINGER C3H1 DOMAIN-CONTAINING PROTEIN"/>
    <property type="match status" value="1"/>
</dbReference>
<dbReference type="InterPro" id="IPR039278">
    <property type="entry name" value="Red1"/>
</dbReference>
<keyword evidence="5" id="KW-1185">Reference proteome</keyword>
<accession>A0A7C8M2L6</accession>
<feature type="compositionally biased region" description="Basic and acidic residues" evidence="2">
    <location>
        <begin position="422"/>
        <end position="439"/>
    </location>
</feature>
<name>A0A7C8M2L6_9PLEO</name>
<dbReference type="GO" id="GO:0000178">
    <property type="term" value="C:exosome (RNase complex)"/>
    <property type="evidence" value="ECO:0007669"/>
    <property type="project" value="TreeGrafter"/>
</dbReference>
<feature type="compositionally biased region" description="Polar residues" evidence="2">
    <location>
        <begin position="515"/>
        <end position="532"/>
    </location>
</feature>
<feature type="compositionally biased region" description="Basic and acidic residues" evidence="2">
    <location>
        <begin position="745"/>
        <end position="757"/>
    </location>
</feature>
<dbReference type="OrthoDB" id="1922977at2759"/>
<evidence type="ECO:0000313" key="5">
    <source>
        <dbReference type="Proteomes" id="UP000481861"/>
    </source>
</evidence>
<evidence type="ECO:0000256" key="1">
    <source>
        <dbReference type="SAM" id="Coils"/>
    </source>
</evidence>
<feature type="compositionally biased region" description="Polar residues" evidence="2">
    <location>
        <begin position="1032"/>
        <end position="1056"/>
    </location>
</feature>
<gene>
    <name evidence="4" type="ORF">BDV95DRAFT_160348</name>
</gene>
<dbReference type="GO" id="GO:0005634">
    <property type="term" value="C:nucleus"/>
    <property type="evidence" value="ECO:0007669"/>
    <property type="project" value="TreeGrafter"/>
</dbReference>
<dbReference type="Pfam" id="PF10650">
    <property type="entry name" value="zf-C3H1"/>
    <property type="match status" value="1"/>
</dbReference>
<feature type="compositionally biased region" description="Polar residues" evidence="2">
    <location>
        <begin position="473"/>
        <end position="505"/>
    </location>
</feature>
<feature type="compositionally biased region" description="Polar residues" evidence="2">
    <location>
        <begin position="637"/>
        <end position="654"/>
    </location>
</feature>
<feature type="region of interest" description="Disordered" evidence="2">
    <location>
        <begin position="689"/>
        <end position="764"/>
    </location>
</feature>
<feature type="compositionally biased region" description="Pro residues" evidence="2">
    <location>
        <begin position="98"/>
        <end position="119"/>
    </location>
</feature>
<feature type="compositionally biased region" description="Pro residues" evidence="2">
    <location>
        <begin position="1"/>
        <end position="37"/>
    </location>
</feature>
<feature type="compositionally biased region" description="Basic and acidic residues" evidence="2">
    <location>
        <begin position="655"/>
        <end position="666"/>
    </location>
</feature>
<feature type="compositionally biased region" description="Polar residues" evidence="2">
    <location>
        <begin position="982"/>
        <end position="992"/>
    </location>
</feature>
<feature type="compositionally biased region" description="Low complexity" evidence="2">
    <location>
        <begin position="463"/>
        <end position="472"/>
    </location>
</feature>
<feature type="compositionally biased region" description="Low complexity" evidence="2">
    <location>
        <begin position="386"/>
        <end position="410"/>
    </location>
</feature>
<feature type="region of interest" description="Disordered" evidence="2">
    <location>
        <begin position="94"/>
        <end position="248"/>
    </location>
</feature>
<protein>
    <recommendedName>
        <fullName evidence="3">Putative zinc-finger domain-containing protein</fullName>
    </recommendedName>
</protein>
<feature type="compositionally biased region" description="Acidic residues" evidence="2">
    <location>
        <begin position="1001"/>
        <end position="1022"/>
    </location>
</feature>
<feature type="domain" description="Putative zinc-finger" evidence="3">
    <location>
        <begin position="1218"/>
        <end position="1240"/>
    </location>
</feature>
<sequence>MANYPPPQPPFGLPFAFPPPQPAPMAPAGPPAGPPDPRQAHAEPFPPTFHLPGLSLNSTSYNQNTQQPPYAPWQAPYSPFQHAWGTVPPNYFTALGAVPPPQQNYVPAPPPPPPLPEIPPSHAAAPRPGTSMSFTSMPFGPSLPRPTATNGLAADPMHSDKEDGEVSEGDQMSQSPALQGRLPVQTPRSVPLNLARPQSRNTERSFPPHNDIGGQVSISRKHSLQPPSSPASKRQMAGPLVSDPTPQQRAEAKHFVQVLHNHGFGYESLKHEGLDLGLLEALYKEANLPWKTEHAAPPEPLAVASSPATEGGANPTTSVPSSVKPHSLVVQTKPVIAAKSNVNTSVTPKSATLPEDRKDYIARLQAAKMAKQPAAAKASPTEQAQPVLPTLPASLPAPSPTASTPQPVTPHNITVSKVRPPLTEEEKARNTQRFKEKVASLRAQSAVVASSQVPKASPVTPALSSRPLSSSSQKPETFPSSATHVTGEAAQTTNYSTQPPKTPSFSGIPGLFMGASSSVADAGPSQNSQPLSQLPMGDVEAPAGLNDEAASTSNLWQGAAPHAFKRPGALPWMPSVHPSSTHDDTNGDVVDDVSVGSEQMDMEDDKNSKPSNMPRLPNSRPQQAEHNPPSGLGNAFRPSSSGVSTPGPQTPDTRAQQEELEKRKVELQTRLATAKILLKQRMVEARRQKAADEAAAATGITPFATTQPLGESTSQQSASLLSDPSGAPALVHEAEPVPDSSVPKFSKDVRSRRRAEIESGLPSLDAEIATNTARMAQLTEEMEQLKAKNLRISQDKDRLVQELENLGIDTSGMPHAELQAKKAEIEHEKHVEAVAHQAHHESETEKSDPPSTARASEHPEQLPISKKQTEDDLFSSSTKPPQGHLDPFVPVTNGSQPPPAAETKPTGSNAPVTLPAPAISPTLLDYTEAPSLKPPPVELRPSSPVTTSAPSEARPAETSHSTTPMDEDEEDFYSPELATDIPTVTASSTNEPHPNPRSPSEEGEVDMSESSEDEEEEYEPEVPETIAAPSIPHSQNPDVAERATSSPLHPASSASTSDEEAYEPPEVGQVMIATQPSTLSAVSPSSDRQTGGDEDDLGAMDISTSSSDESDLDSPQPSPQHIENKLVPDDTAPTPPSTTVADDLVPRLHFEDAPTLLPLPLGTEFSAADIVDTERYAPYQSPLRIFKSYRYHPNFLQEVAGGLMSMTYSHQINPNKELCPIETAGGICNDDPDCEGQHFRDMILTGEKLLVQLGTANPGSSPDERQRWNSDLRGVLKTLRQKNLKDPNGIADEIIRYRREFLKDSSRVINISL</sequence>
<feature type="compositionally biased region" description="Polar residues" evidence="2">
    <location>
        <begin position="703"/>
        <end position="722"/>
    </location>
</feature>
<feature type="compositionally biased region" description="Basic and acidic residues" evidence="2">
    <location>
        <begin position="818"/>
        <end position="848"/>
    </location>
</feature>
<feature type="region of interest" description="Disordered" evidence="2">
    <location>
        <begin position="294"/>
        <end position="326"/>
    </location>
</feature>
<comment type="caution">
    <text evidence="4">The sequence shown here is derived from an EMBL/GenBank/DDBJ whole genome shotgun (WGS) entry which is preliminary data.</text>
</comment>
<feature type="compositionally biased region" description="Low complexity" evidence="2">
    <location>
        <begin position="1129"/>
        <end position="1141"/>
    </location>
</feature>
<feature type="region of interest" description="Disordered" evidence="2">
    <location>
        <begin position="805"/>
        <end position="1141"/>
    </location>
</feature>
<dbReference type="PANTHER" id="PTHR21563">
    <property type="entry name" value="ZINC FINGER C3H1 DOMAIN-CONTAINING PROTEIN"/>
    <property type="match status" value="1"/>
</dbReference>
<evidence type="ECO:0000313" key="4">
    <source>
        <dbReference type="EMBL" id="KAF2868220.1"/>
    </source>
</evidence>
<dbReference type="Proteomes" id="UP000481861">
    <property type="component" value="Unassembled WGS sequence"/>
</dbReference>
<feature type="compositionally biased region" description="Polar residues" evidence="2">
    <location>
        <begin position="55"/>
        <end position="65"/>
    </location>
</feature>
<organism evidence="4 5">
    <name type="scientific">Massariosphaeria phaeospora</name>
    <dbReference type="NCBI Taxonomy" id="100035"/>
    <lineage>
        <taxon>Eukaryota</taxon>
        <taxon>Fungi</taxon>
        <taxon>Dikarya</taxon>
        <taxon>Ascomycota</taxon>
        <taxon>Pezizomycotina</taxon>
        <taxon>Dothideomycetes</taxon>
        <taxon>Pleosporomycetidae</taxon>
        <taxon>Pleosporales</taxon>
        <taxon>Pleosporales incertae sedis</taxon>
        <taxon>Massariosphaeria</taxon>
    </lineage>
</organism>
<evidence type="ECO:0000259" key="3">
    <source>
        <dbReference type="Pfam" id="PF10650"/>
    </source>
</evidence>
<proteinExistence type="predicted"/>
<feature type="coiled-coil region" evidence="1">
    <location>
        <begin position="768"/>
        <end position="802"/>
    </location>
</feature>